<dbReference type="PROSITE" id="PS50404">
    <property type="entry name" value="GST_NTER"/>
    <property type="match status" value="1"/>
</dbReference>
<accession>A0ABU8WH52</accession>
<dbReference type="RefSeq" id="WP_340341119.1">
    <property type="nucleotide sequence ID" value="NZ_JBBKZT010000002.1"/>
</dbReference>
<evidence type="ECO:0000313" key="2">
    <source>
        <dbReference type="EMBL" id="MEJ8845962.1"/>
    </source>
</evidence>
<organism evidence="2 3">
    <name type="scientific">Variovorax rhizosphaerae</name>
    <dbReference type="NCBI Taxonomy" id="1836200"/>
    <lineage>
        <taxon>Bacteria</taxon>
        <taxon>Pseudomonadati</taxon>
        <taxon>Pseudomonadota</taxon>
        <taxon>Betaproteobacteria</taxon>
        <taxon>Burkholderiales</taxon>
        <taxon>Comamonadaceae</taxon>
        <taxon>Variovorax</taxon>
    </lineage>
</organism>
<dbReference type="Gene3D" id="1.20.1050.10">
    <property type="match status" value="1"/>
</dbReference>
<keyword evidence="3" id="KW-1185">Reference proteome</keyword>
<sequence>MPALPTALPVLYSFRRCPYAMRARFALMASGERCELREVVLRDKPAELLAASPKGTVPVLVETSGTVIEQSLDIMQWALDRHDPARWLQPERGTLAEMLALVARCDGDFKQQLDRYKYPNRFEGADATAHRGNGAQFLAELDLLLRGTPHLFGHHPALADYAIAPFVRQFAQTDLAWFTAQPWTALQAWLVALTESALWTGATQKYAVWKSGQAGVVFPA</sequence>
<reference evidence="2 3" key="1">
    <citation type="submission" date="2024-03" db="EMBL/GenBank/DDBJ databases">
        <title>Novel species of the genus Variovorax.</title>
        <authorList>
            <person name="Liu Q."/>
            <person name="Xin Y.-H."/>
        </authorList>
    </citation>
    <scope>NUCLEOTIDE SEQUENCE [LARGE SCALE GENOMIC DNA]</scope>
    <source>
        <strain evidence="2 3">KACC 18900</strain>
    </source>
</reference>
<dbReference type="CDD" id="cd03196">
    <property type="entry name" value="GST_C_5"/>
    <property type="match status" value="1"/>
</dbReference>
<comment type="caution">
    <text evidence="2">The sequence shown here is derived from an EMBL/GenBank/DDBJ whole genome shotgun (WGS) entry which is preliminary data.</text>
</comment>
<dbReference type="CDD" id="cd03060">
    <property type="entry name" value="GST_N_Omega_like"/>
    <property type="match status" value="1"/>
</dbReference>
<dbReference type="SUPFAM" id="SSF47616">
    <property type="entry name" value="GST C-terminal domain-like"/>
    <property type="match status" value="1"/>
</dbReference>
<dbReference type="InterPro" id="IPR050983">
    <property type="entry name" value="GST_Omega/HSP26"/>
</dbReference>
<dbReference type="InterPro" id="IPR004045">
    <property type="entry name" value="Glutathione_S-Trfase_N"/>
</dbReference>
<dbReference type="PANTHER" id="PTHR43968:SF14">
    <property type="entry name" value="GLUTATHIONE S-TRANSFERASE"/>
    <property type="match status" value="1"/>
</dbReference>
<dbReference type="Proteomes" id="UP001385892">
    <property type="component" value="Unassembled WGS sequence"/>
</dbReference>
<evidence type="ECO:0000259" key="1">
    <source>
        <dbReference type="PROSITE" id="PS50404"/>
    </source>
</evidence>
<name>A0ABU8WH52_9BURK</name>
<feature type="domain" description="GST N-terminal" evidence="1">
    <location>
        <begin position="7"/>
        <end position="86"/>
    </location>
</feature>
<proteinExistence type="predicted"/>
<dbReference type="EMBL" id="JBBKZT010000002">
    <property type="protein sequence ID" value="MEJ8845962.1"/>
    <property type="molecule type" value="Genomic_DNA"/>
</dbReference>
<gene>
    <name evidence="2" type="ORF">WKW82_04865</name>
</gene>
<dbReference type="InterPro" id="IPR036249">
    <property type="entry name" value="Thioredoxin-like_sf"/>
</dbReference>
<dbReference type="InterPro" id="IPR036282">
    <property type="entry name" value="Glutathione-S-Trfase_C_sf"/>
</dbReference>
<dbReference type="PANTHER" id="PTHR43968">
    <property type="match status" value="1"/>
</dbReference>
<evidence type="ECO:0000313" key="3">
    <source>
        <dbReference type="Proteomes" id="UP001385892"/>
    </source>
</evidence>
<dbReference type="PROSITE" id="PS51354">
    <property type="entry name" value="GLUTAREDOXIN_2"/>
    <property type="match status" value="1"/>
</dbReference>
<dbReference type="Pfam" id="PF13417">
    <property type="entry name" value="GST_N_3"/>
    <property type="match status" value="1"/>
</dbReference>
<dbReference type="SUPFAM" id="SSF52833">
    <property type="entry name" value="Thioredoxin-like"/>
    <property type="match status" value="1"/>
</dbReference>
<protein>
    <submittedName>
        <fullName evidence="2">Glutathione S-transferase</fullName>
    </submittedName>
</protein>
<dbReference type="Pfam" id="PF13410">
    <property type="entry name" value="GST_C_2"/>
    <property type="match status" value="1"/>
</dbReference>
<dbReference type="Gene3D" id="3.40.30.10">
    <property type="entry name" value="Glutaredoxin"/>
    <property type="match status" value="1"/>
</dbReference>